<comment type="caution">
    <text evidence="1">The sequence shown here is derived from an EMBL/GenBank/DDBJ whole genome shotgun (WGS) entry which is preliminary data.</text>
</comment>
<organism evidence="1 2">
    <name type="scientific">Trichoderma cornu-damae</name>
    <dbReference type="NCBI Taxonomy" id="654480"/>
    <lineage>
        <taxon>Eukaryota</taxon>
        <taxon>Fungi</taxon>
        <taxon>Dikarya</taxon>
        <taxon>Ascomycota</taxon>
        <taxon>Pezizomycotina</taxon>
        <taxon>Sordariomycetes</taxon>
        <taxon>Hypocreomycetidae</taxon>
        <taxon>Hypocreales</taxon>
        <taxon>Hypocreaceae</taxon>
        <taxon>Trichoderma</taxon>
    </lineage>
</organism>
<dbReference type="AlphaFoldDB" id="A0A9P8QGB7"/>
<evidence type="ECO:0000313" key="2">
    <source>
        <dbReference type="Proteomes" id="UP000827724"/>
    </source>
</evidence>
<protein>
    <recommendedName>
        <fullName evidence="3">Rieske domain-containing protein</fullName>
    </recommendedName>
</protein>
<name>A0A9P8QGB7_9HYPO</name>
<evidence type="ECO:0000313" key="1">
    <source>
        <dbReference type="EMBL" id="KAH6604435.1"/>
    </source>
</evidence>
<dbReference type="Gene3D" id="2.102.10.10">
    <property type="entry name" value="Rieske [2Fe-2S] iron-sulphur domain"/>
    <property type="match status" value="1"/>
</dbReference>
<dbReference type="OrthoDB" id="426882at2759"/>
<dbReference type="Proteomes" id="UP000827724">
    <property type="component" value="Unassembled WGS sequence"/>
</dbReference>
<accession>A0A9P8QGB7</accession>
<dbReference type="GO" id="GO:0051537">
    <property type="term" value="F:2 iron, 2 sulfur cluster binding"/>
    <property type="evidence" value="ECO:0007669"/>
    <property type="project" value="InterPro"/>
</dbReference>
<dbReference type="EMBL" id="JAIWOZ010000006">
    <property type="protein sequence ID" value="KAH6604435.1"/>
    <property type="molecule type" value="Genomic_DNA"/>
</dbReference>
<sequence>MDPFWATSRRGTEWFSAGLASSFPNLGFDDENLAKYRACNADPTPGCKIFQVPREDGSQKEEVVIREDGSLERSDMKGLKDQVLVFQYKGKFHAVDHGVPFDIEDFGVVFSAGLSCPKHGWSFDIFTGNADRGNYQLGIWETQLREMGSSNSQEADNGIVSDVVQKEVWVRRKQQRMG</sequence>
<evidence type="ECO:0008006" key="3">
    <source>
        <dbReference type="Google" id="ProtNLM"/>
    </source>
</evidence>
<reference evidence="1" key="1">
    <citation type="submission" date="2021-08" db="EMBL/GenBank/DDBJ databases">
        <title>Chromosome-Level Trichoderma cornu-damae using Hi-C Data.</title>
        <authorList>
            <person name="Kim C.S."/>
        </authorList>
    </citation>
    <scope>NUCLEOTIDE SEQUENCE</scope>
    <source>
        <strain evidence="1">KA19-0412C</strain>
    </source>
</reference>
<dbReference type="SUPFAM" id="SSF50022">
    <property type="entry name" value="ISP domain"/>
    <property type="match status" value="1"/>
</dbReference>
<dbReference type="InterPro" id="IPR036922">
    <property type="entry name" value="Rieske_2Fe-2S_sf"/>
</dbReference>
<keyword evidence="2" id="KW-1185">Reference proteome</keyword>
<gene>
    <name evidence="1" type="ORF">Trco_007881</name>
</gene>
<proteinExistence type="predicted"/>